<dbReference type="InterPro" id="IPR007219">
    <property type="entry name" value="XnlR_reg_dom"/>
</dbReference>
<evidence type="ECO:0000256" key="5">
    <source>
        <dbReference type="ARBA" id="ARBA00023163"/>
    </source>
</evidence>
<dbReference type="GeneID" id="63732451"/>
<evidence type="ECO:0000256" key="4">
    <source>
        <dbReference type="ARBA" id="ARBA00023125"/>
    </source>
</evidence>
<dbReference type="PANTHER" id="PTHR31845">
    <property type="entry name" value="FINGER DOMAIN PROTEIN, PUTATIVE-RELATED"/>
    <property type="match status" value="1"/>
</dbReference>
<dbReference type="GO" id="GO:0008270">
    <property type="term" value="F:zinc ion binding"/>
    <property type="evidence" value="ECO:0007669"/>
    <property type="project" value="InterPro"/>
</dbReference>
<keyword evidence="2" id="KW-0862">Zinc</keyword>
<dbReference type="InterPro" id="IPR051089">
    <property type="entry name" value="prtT"/>
</dbReference>
<dbReference type="CDD" id="cd12148">
    <property type="entry name" value="fungal_TF_MHR"/>
    <property type="match status" value="1"/>
</dbReference>
<dbReference type="GO" id="GO:0000976">
    <property type="term" value="F:transcription cis-regulatory region binding"/>
    <property type="evidence" value="ECO:0007669"/>
    <property type="project" value="TreeGrafter"/>
</dbReference>
<name>A0A1L9PCR0_ASPVE</name>
<gene>
    <name evidence="9" type="ORF">ASPVEDRAFT_80860</name>
</gene>
<protein>
    <recommendedName>
        <fullName evidence="8">Xylanolytic transcriptional activator regulatory domain-containing protein</fullName>
    </recommendedName>
</protein>
<keyword evidence="4" id="KW-0238">DNA-binding</keyword>
<organism evidence="9 10">
    <name type="scientific">Aspergillus versicolor CBS 583.65</name>
    <dbReference type="NCBI Taxonomy" id="1036611"/>
    <lineage>
        <taxon>Eukaryota</taxon>
        <taxon>Fungi</taxon>
        <taxon>Dikarya</taxon>
        <taxon>Ascomycota</taxon>
        <taxon>Pezizomycotina</taxon>
        <taxon>Eurotiomycetes</taxon>
        <taxon>Eurotiomycetidae</taxon>
        <taxon>Eurotiales</taxon>
        <taxon>Aspergillaceae</taxon>
        <taxon>Aspergillus</taxon>
        <taxon>Aspergillus subgen. Nidulantes</taxon>
    </lineage>
</organism>
<proteinExistence type="predicted"/>
<accession>A0A1L9PCR0</accession>
<keyword evidence="5" id="KW-0804">Transcription</keyword>
<dbReference type="PANTHER" id="PTHR31845:SF21">
    <property type="entry name" value="REGULATORY PROTEIN LEU3"/>
    <property type="match status" value="1"/>
</dbReference>
<dbReference type="SMART" id="SM00906">
    <property type="entry name" value="Fungal_trans"/>
    <property type="match status" value="1"/>
</dbReference>
<keyword evidence="6" id="KW-0539">Nucleus</keyword>
<evidence type="ECO:0000256" key="1">
    <source>
        <dbReference type="ARBA" id="ARBA00004123"/>
    </source>
</evidence>
<keyword evidence="10" id="KW-1185">Reference proteome</keyword>
<dbReference type="EMBL" id="KV878126">
    <property type="protein sequence ID" value="OJI99244.1"/>
    <property type="molecule type" value="Genomic_DNA"/>
</dbReference>
<dbReference type="RefSeq" id="XP_040665007.1">
    <property type="nucleotide sequence ID" value="XM_040816940.1"/>
</dbReference>
<dbReference type="Proteomes" id="UP000184073">
    <property type="component" value="Unassembled WGS sequence"/>
</dbReference>
<evidence type="ECO:0000256" key="6">
    <source>
        <dbReference type="ARBA" id="ARBA00023242"/>
    </source>
</evidence>
<feature type="domain" description="Xylanolytic transcriptional activator regulatory" evidence="8">
    <location>
        <begin position="187"/>
        <end position="261"/>
    </location>
</feature>
<comment type="subcellular location">
    <subcellularLocation>
        <location evidence="1">Nucleus</location>
    </subcellularLocation>
</comment>
<dbReference type="Pfam" id="PF04082">
    <property type="entry name" value="Fungal_trans"/>
    <property type="match status" value="1"/>
</dbReference>
<evidence type="ECO:0000256" key="7">
    <source>
        <dbReference type="SAM" id="MobiDB-lite"/>
    </source>
</evidence>
<dbReference type="GO" id="GO:0000981">
    <property type="term" value="F:DNA-binding transcription factor activity, RNA polymerase II-specific"/>
    <property type="evidence" value="ECO:0007669"/>
    <property type="project" value="TreeGrafter"/>
</dbReference>
<dbReference type="GO" id="GO:0005634">
    <property type="term" value="C:nucleus"/>
    <property type="evidence" value="ECO:0007669"/>
    <property type="project" value="UniProtKB-SubCell"/>
</dbReference>
<evidence type="ECO:0000256" key="3">
    <source>
        <dbReference type="ARBA" id="ARBA00023015"/>
    </source>
</evidence>
<evidence type="ECO:0000313" key="9">
    <source>
        <dbReference type="EMBL" id="OJI99244.1"/>
    </source>
</evidence>
<evidence type="ECO:0000259" key="8">
    <source>
        <dbReference type="SMART" id="SM00906"/>
    </source>
</evidence>
<dbReference type="AlphaFoldDB" id="A0A1L9PCR0"/>
<evidence type="ECO:0000313" key="10">
    <source>
        <dbReference type="Proteomes" id="UP000184073"/>
    </source>
</evidence>
<evidence type="ECO:0000256" key="2">
    <source>
        <dbReference type="ARBA" id="ARBA00022833"/>
    </source>
</evidence>
<keyword evidence="3" id="KW-0805">Transcription regulation</keyword>
<sequence length="559" mass="62518">MSCKFDSKFKRKPVRGSLEKAMEENERLRRLVNTETTPVKSDLDANLPGGHALPPVQKDQEPPLPSSFTWELPQAQLLEEVELDGLTIRDLFEHFARHYFHHLPILDLTKSIDSIRIVSPLLFWTIIVIASRKHPLHGDLSRVLKEPFLRILANSMIRSVRSIHTIQALLLLCLWPFPVETQLDDPSWEYCGIAVAAALKMGLEGSPVNWGQPVRPSPDEHTSRLKTWLGCFVVSTNLAACLSLPPPMASVASLMPRVRDSIRSSLPEEFLALLEIQAYSIRATSLLNDQVSSTAQRSFIELLDSDLDAIESRMPRGIYASLQISIVAARLRLYSLPLLSRTSHKTANDGPDALTKATWYKGFHAAMKLVDTFSGWAQSSQEGNLESTTESFVTHFPKQYLSALVMAGMYFINLLAIDTNISIHDKLLARNHIKKAYETLTAQSTEERDEPYRAGKAIEFLSRHIEAQGVCMELRQPGEGNRPLSIINSGMRMVGHFRSQLGSQESNVAEDSPAGVSDLPALEDFTDLPPFGDDLFEWNSWFAGMDNISTLFQMPATTP</sequence>
<dbReference type="OrthoDB" id="3163292at2759"/>
<dbReference type="VEuPathDB" id="FungiDB:ASPVEDRAFT_80860"/>
<dbReference type="GO" id="GO:0006351">
    <property type="term" value="P:DNA-templated transcription"/>
    <property type="evidence" value="ECO:0007669"/>
    <property type="project" value="InterPro"/>
</dbReference>
<reference evidence="10" key="1">
    <citation type="journal article" date="2017" name="Genome Biol.">
        <title>Comparative genomics reveals high biological diversity and specific adaptations in the industrially and medically important fungal genus Aspergillus.</title>
        <authorList>
            <person name="de Vries R.P."/>
            <person name="Riley R."/>
            <person name="Wiebenga A."/>
            <person name="Aguilar-Osorio G."/>
            <person name="Amillis S."/>
            <person name="Uchima C.A."/>
            <person name="Anderluh G."/>
            <person name="Asadollahi M."/>
            <person name="Askin M."/>
            <person name="Barry K."/>
            <person name="Battaglia E."/>
            <person name="Bayram O."/>
            <person name="Benocci T."/>
            <person name="Braus-Stromeyer S.A."/>
            <person name="Caldana C."/>
            <person name="Canovas D."/>
            <person name="Cerqueira G.C."/>
            <person name="Chen F."/>
            <person name="Chen W."/>
            <person name="Choi C."/>
            <person name="Clum A."/>
            <person name="Dos Santos R.A."/>
            <person name="Damasio A.R."/>
            <person name="Diallinas G."/>
            <person name="Emri T."/>
            <person name="Fekete E."/>
            <person name="Flipphi M."/>
            <person name="Freyberg S."/>
            <person name="Gallo A."/>
            <person name="Gournas C."/>
            <person name="Habgood R."/>
            <person name="Hainaut M."/>
            <person name="Harispe M.L."/>
            <person name="Henrissat B."/>
            <person name="Hilden K.S."/>
            <person name="Hope R."/>
            <person name="Hossain A."/>
            <person name="Karabika E."/>
            <person name="Karaffa L."/>
            <person name="Karanyi Z."/>
            <person name="Krasevec N."/>
            <person name="Kuo A."/>
            <person name="Kusch H."/>
            <person name="LaButti K."/>
            <person name="Lagendijk E.L."/>
            <person name="Lapidus A."/>
            <person name="Levasseur A."/>
            <person name="Lindquist E."/>
            <person name="Lipzen A."/>
            <person name="Logrieco A.F."/>
            <person name="MacCabe A."/>
            <person name="Maekelae M.R."/>
            <person name="Malavazi I."/>
            <person name="Melin P."/>
            <person name="Meyer V."/>
            <person name="Mielnichuk N."/>
            <person name="Miskei M."/>
            <person name="Molnar A.P."/>
            <person name="Mule G."/>
            <person name="Ngan C.Y."/>
            <person name="Orejas M."/>
            <person name="Orosz E."/>
            <person name="Ouedraogo J.P."/>
            <person name="Overkamp K.M."/>
            <person name="Park H.-S."/>
            <person name="Perrone G."/>
            <person name="Piumi F."/>
            <person name="Punt P.J."/>
            <person name="Ram A.F."/>
            <person name="Ramon A."/>
            <person name="Rauscher S."/>
            <person name="Record E."/>
            <person name="Riano-Pachon D.M."/>
            <person name="Robert V."/>
            <person name="Roehrig J."/>
            <person name="Ruller R."/>
            <person name="Salamov A."/>
            <person name="Salih N.S."/>
            <person name="Samson R.A."/>
            <person name="Sandor E."/>
            <person name="Sanguinetti M."/>
            <person name="Schuetze T."/>
            <person name="Sepcic K."/>
            <person name="Shelest E."/>
            <person name="Sherlock G."/>
            <person name="Sophianopoulou V."/>
            <person name="Squina F.M."/>
            <person name="Sun H."/>
            <person name="Susca A."/>
            <person name="Todd R.B."/>
            <person name="Tsang A."/>
            <person name="Unkles S.E."/>
            <person name="van de Wiele N."/>
            <person name="van Rossen-Uffink D."/>
            <person name="Oliveira J.V."/>
            <person name="Vesth T.C."/>
            <person name="Visser J."/>
            <person name="Yu J.-H."/>
            <person name="Zhou M."/>
            <person name="Andersen M.R."/>
            <person name="Archer D.B."/>
            <person name="Baker S.E."/>
            <person name="Benoit I."/>
            <person name="Brakhage A.A."/>
            <person name="Braus G.H."/>
            <person name="Fischer R."/>
            <person name="Frisvad J.C."/>
            <person name="Goldman G.H."/>
            <person name="Houbraken J."/>
            <person name="Oakley B."/>
            <person name="Pocsi I."/>
            <person name="Scazzocchio C."/>
            <person name="Seiboth B."/>
            <person name="vanKuyk P.A."/>
            <person name="Wortman J."/>
            <person name="Dyer P.S."/>
            <person name="Grigoriev I.V."/>
        </authorList>
    </citation>
    <scope>NUCLEOTIDE SEQUENCE [LARGE SCALE GENOMIC DNA]</scope>
    <source>
        <strain evidence="10">CBS 583.65</strain>
    </source>
</reference>
<dbReference type="STRING" id="1036611.A0A1L9PCR0"/>
<feature type="compositionally biased region" description="Basic and acidic residues" evidence="7">
    <location>
        <begin position="17"/>
        <end position="29"/>
    </location>
</feature>
<feature type="region of interest" description="Disordered" evidence="7">
    <location>
        <begin position="1"/>
        <end position="64"/>
    </location>
</feature>